<comment type="function">
    <text evidence="9">This protein specifically catalyzes the removal of signal peptides from prolipoproteins.</text>
</comment>
<accession>A0A5A7MQ55</accession>
<comment type="catalytic activity">
    <reaction evidence="9">
        <text>Release of signal peptides from bacterial membrane prolipoproteins. Hydrolyzes -Xaa-Yaa-Zaa-|-(S,diacylglyceryl)Cys-, in which Xaa is hydrophobic (preferably Leu), and Yaa (Ala or Ser) and Zaa (Gly or Ala) have small, neutral side chains.</text>
        <dbReference type="EC" id="3.4.23.36"/>
    </reaction>
</comment>
<dbReference type="GO" id="GO:0004190">
    <property type="term" value="F:aspartic-type endopeptidase activity"/>
    <property type="evidence" value="ECO:0007669"/>
    <property type="project" value="UniProtKB-UniRule"/>
</dbReference>
<evidence type="ECO:0000256" key="2">
    <source>
        <dbReference type="ARBA" id="ARBA00022475"/>
    </source>
</evidence>
<reference evidence="11 12" key="1">
    <citation type="submission" date="2019-09" db="EMBL/GenBank/DDBJ databases">
        <title>NBRP : Genome information of microbial organism related human and environment.</title>
        <authorList>
            <person name="Hattori M."/>
            <person name="Oshima K."/>
            <person name="Inaba H."/>
            <person name="Suda W."/>
            <person name="Sakamoto M."/>
            <person name="Iino T."/>
            <person name="Kitahara M."/>
            <person name="Oshida Y."/>
            <person name="Iida T."/>
            <person name="Kudo T."/>
            <person name="Itoh T."/>
            <person name="Ohkuma M."/>
        </authorList>
    </citation>
    <scope>NUCLEOTIDE SEQUENCE [LARGE SCALE GENOMIC DNA]</scope>
    <source>
        <strain evidence="11 12">Hi-2</strain>
    </source>
</reference>
<dbReference type="UniPathway" id="UPA00665"/>
<feature type="transmembrane region" description="Helical" evidence="9">
    <location>
        <begin position="140"/>
        <end position="160"/>
    </location>
</feature>
<comment type="pathway">
    <text evidence="9">Protein modification; lipoprotein biosynthesis (signal peptide cleavage).</text>
</comment>
<keyword evidence="6 9" id="KW-0378">Hydrolase</keyword>
<evidence type="ECO:0000256" key="7">
    <source>
        <dbReference type="ARBA" id="ARBA00022989"/>
    </source>
</evidence>
<keyword evidence="3 9" id="KW-0645">Protease</keyword>
<feature type="active site" evidence="9">
    <location>
        <position position="148"/>
    </location>
</feature>
<dbReference type="Proteomes" id="UP000322084">
    <property type="component" value="Unassembled WGS sequence"/>
</dbReference>
<dbReference type="NCBIfam" id="TIGR00077">
    <property type="entry name" value="lspA"/>
    <property type="match status" value="1"/>
</dbReference>
<evidence type="ECO:0000256" key="8">
    <source>
        <dbReference type="ARBA" id="ARBA00023136"/>
    </source>
</evidence>
<comment type="subcellular location">
    <subcellularLocation>
        <location evidence="9">Cell membrane</location>
        <topology evidence="9">Multi-pass membrane protein</topology>
    </subcellularLocation>
</comment>
<dbReference type="GO" id="GO:0005886">
    <property type="term" value="C:plasma membrane"/>
    <property type="evidence" value="ECO:0007669"/>
    <property type="project" value="UniProtKB-SubCell"/>
</dbReference>
<dbReference type="InterPro" id="IPR001872">
    <property type="entry name" value="Peptidase_A8"/>
</dbReference>
<dbReference type="RefSeq" id="WP_210431267.1">
    <property type="nucleotide sequence ID" value="NZ_BKCL01000002.1"/>
</dbReference>
<comment type="similarity">
    <text evidence="1 9 10">Belongs to the peptidase A8 family.</text>
</comment>
<comment type="caution">
    <text evidence="11">The sequence shown here is derived from an EMBL/GenBank/DDBJ whole genome shotgun (WGS) entry which is preliminary data.</text>
</comment>
<name>A0A5A7MQ55_9PROT</name>
<feature type="active site" evidence="9">
    <location>
        <position position="130"/>
    </location>
</feature>
<comment type="caution">
    <text evidence="9">Lacks conserved residue(s) required for the propagation of feature annotation.</text>
</comment>
<keyword evidence="11" id="KW-0449">Lipoprotein</keyword>
<dbReference type="AlphaFoldDB" id="A0A5A7MQ55"/>
<dbReference type="EMBL" id="BKCL01000002">
    <property type="protein sequence ID" value="GEQ97095.1"/>
    <property type="molecule type" value="Genomic_DNA"/>
</dbReference>
<dbReference type="PANTHER" id="PTHR33695">
    <property type="entry name" value="LIPOPROTEIN SIGNAL PEPTIDASE"/>
    <property type="match status" value="1"/>
</dbReference>
<keyword evidence="8 9" id="KW-0472">Membrane</keyword>
<dbReference type="PRINTS" id="PR00781">
    <property type="entry name" value="LIPOSIGPTASE"/>
</dbReference>
<organism evidence="11 12">
    <name type="scientific">Iodidimonas gelatinilytica</name>
    <dbReference type="NCBI Taxonomy" id="1236966"/>
    <lineage>
        <taxon>Bacteria</taxon>
        <taxon>Pseudomonadati</taxon>
        <taxon>Pseudomonadota</taxon>
        <taxon>Alphaproteobacteria</taxon>
        <taxon>Iodidimonadales</taxon>
        <taxon>Iodidimonadaceae</taxon>
        <taxon>Iodidimonas</taxon>
    </lineage>
</organism>
<evidence type="ECO:0000313" key="12">
    <source>
        <dbReference type="Proteomes" id="UP000322084"/>
    </source>
</evidence>
<keyword evidence="7 9" id="KW-1133">Transmembrane helix</keyword>
<keyword evidence="4 9" id="KW-0812">Transmembrane</keyword>
<dbReference type="PANTHER" id="PTHR33695:SF1">
    <property type="entry name" value="LIPOPROTEIN SIGNAL PEPTIDASE"/>
    <property type="match status" value="1"/>
</dbReference>
<proteinExistence type="inferred from homology"/>
<dbReference type="GO" id="GO:0006508">
    <property type="term" value="P:proteolysis"/>
    <property type="evidence" value="ECO:0007669"/>
    <property type="project" value="UniProtKB-KW"/>
</dbReference>
<evidence type="ECO:0000256" key="1">
    <source>
        <dbReference type="ARBA" id="ARBA00006139"/>
    </source>
</evidence>
<evidence type="ECO:0000256" key="5">
    <source>
        <dbReference type="ARBA" id="ARBA00022750"/>
    </source>
</evidence>
<protein>
    <recommendedName>
        <fullName evidence="9">Lipoprotein signal peptidase</fullName>
        <ecNumber evidence="9">3.4.23.36</ecNumber>
    </recommendedName>
    <alternativeName>
        <fullName evidence="9">Prolipoprotein signal peptidase</fullName>
    </alternativeName>
    <alternativeName>
        <fullName evidence="9">Signal peptidase II</fullName>
        <shortName evidence="9">SPase II</shortName>
    </alternativeName>
</protein>
<dbReference type="HAMAP" id="MF_00161">
    <property type="entry name" value="LspA"/>
    <property type="match status" value="1"/>
</dbReference>
<evidence type="ECO:0000256" key="4">
    <source>
        <dbReference type="ARBA" id="ARBA00022692"/>
    </source>
</evidence>
<evidence type="ECO:0000256" key="6">
    <source>
        <dbReference type="ARBA" id="ARBA00022801"/>
    </source>
</evidence>
<evidence type="ECO:0000256" key="3">
    <source>
        <dbReference type="ARBA" id="ARBA00022670"/>
    </source>
</evidence>
<dbReference type="EC" id="3.4.23.36" evidence="9"/>
<dbReference type="Pfam" id="PF01252">
    <property type="entry name" value="Peptidase_A8"/>
    <property type="match status" value="1"/>
</dbReference>
<keyword evidence="5 9" id="KW-0064">Aspartyl protease</keyword>
<feature type="transmembrane region" description="Helical" evidence="9">
    <location>
        <begin position="75"/>
        <end position="96"/>
    </location>
</feature>
<evidence type="ECO:0000256" key="9">
    <source>
        <dbReference type="HAMAP-Rule" id="MF_00161"/>
    </source>
</evidence>
<feature type="transmembrane region" description="Helical" evidence="9">
    <location>
        <begin position="103"/>
        <end position="120"/>
    </location>
</feature>
<evidence type="ECO:0000256" key="10">
    <source>
        <dbReference type="RuleBase" id="RU004181"/>
    </source>
</evidence>
<keyword evidence="2 9" id="KW-1003">Cell membrane</keyword>
<sequence>MKPLFAHSLRTQKAARRIGWLVVLLVLLTDRLSKLWILDGLAMQVGDTRPLLPFFSLTFVWNEGVSLGLFQQGTMGGRVFLIGLTSLISVLLAIWLQRTRLRLPALALGLILGGAIGNIWDRVLYGAVVDFAHVHVGNWSFYIFNVADAAISVGVVLLLIDSFVHPQRQSV</sequence>
<evidence type="ECO:0000313" key="11">
    <source>
        <dbReference type="EMBL" id="GEQ97095.1"/>
    </source>
</evidence>
<gene>
    <name evidence="9 11" type="primary">lspA</name>
    <name evidence="11" type="ORF">JCM17844_07320</name>
</gene>